<comment type="caution">
    <text evidence="9">The sequence shown here is derived from an EMBL/GenBank/DDBJ whole genome shotgun (WGS) entry which is preliminary data.</text>
</comment>
<keyword evidence="5 8" id="KW-1133">Transmembrane helix</keyword>
<protein>
    <submittedName>
        <fullName evidence="9">DoxX family protein</fullName>
    </submittedName>
</protein>
<proteinExistence type="inferred from homology"/>
<keyword evidence="6 8" id="KW-0472">Membrane</keyword>
<dbReference type="EMBL" id="JAJAQC010000010">
    <property type="protein sequence ID" value="MDA0564364.1"/>
    <property type="molecule type" value="Genomic_DNA"/>
</dbReference>
<dbReference type="PANTHER" id="PTHR33452:SF1">
    <property type="entry name" value="INNER MEMBRANE PROTEIN YPHA-RELATED"/>
    <property type="match status" value="1"/>
</dbReference>
<evidence type="ECO:0000256" key="7">
    <source>
        <dbReference type="SAM" id="MobiDB-lite"/>
    </source>
</evidence>
<evidence type="ECO:0000256" key="6">
    <source>
        <dbReference type="ARBA" id="ARBA00023136"/>
    </source>
</evidence>
<evidence type="ECO:0000256" key="8">
    <source>
        <dbReference type="SAM" id="Phobius"/>
    </source>
</evidence>
<name>A0A9X3NIC8_9ACTN</name>
<keyword evidence="10" id="KW-1185">Reference proteome</keyword>
<organism evidence="9 10">
    <name type="scientific">Streptomonospora mangrovi</name>
    <dbReference type="NCBI Taxonomy" id="2883123"/>
    <lineage>
        <taxon>Bacteria</taxon>
        <taxon>Bacillati</taxon>
        <taxon>Actinomycetota</taxon>
        <taxon>Actinomycetes</taxon>
        <taxon>Streptosporangiales</taxon>
        <taxon>Nocardiopsidaceae</taxon>
        <taxon>Streptomonospora</taxon>
    </lineage>
</organism>
<accession>A0A9X3NIC8</accession>
<reference evidence="9" key="1">
    <citation type="submission" date="2021-10" db="EMBL/GenBank/DDBJ databases">
        <title>Streptomonospora sp. nov., isolated from mangrove soil.</title>
        <authorList>
            <person name="Chen X."/>
            <person name="Ge X."/>
            <person name="Liu W."/>
        </authorList>
    </citation>
    <scope>NUCLEOTIDE SEQUENCE</scope>
    <source>
        <strain evidence="9">S1-112</strain>
    </source>
</reference>
<comment type="similarity">
    <text evidence="2">Belongs to the DoxX family.</text>
</comment>
<evidence type="ECO:0000256" key="3">
    <source>
        <dbReference type="ARBA" id="ARBA00022475"/>
    </source>
</evidence>
<comment type="subcellular location">
    <subcellularLocation>
        <location evidence="1">Cell membrane</location>
        <topology evidence="1">Multi-pass membrane protein</topology>
    </subcellularLocation>
</comment>
<sequence length="198" mass="19613">MGRVTIGDAAALAVRAGIGATVFAHGTQKLFGWFNGGGPEGTAQAFHGMGYRPGRPMALTAGASEAAGGAALVLGLGTPAAGAAVAGTMAVAAELHAPNGFFNTEGGLEYPALIALTALSIAASGAGRLSLDHLTGHVLDQPWMRAVACAAVVPAVALVVARKRRLLAREAKAEAVVEAEAHKDGNGTDGLPDVEGTA</sequence>
<evidence type="ECO:0000256" key="2">
    <source>
        <dbReference type="ARBA" id="ARBA00006679"/>
    </source>
</evidence>
<evidence type="ECO:0000256" key="5">
    <source>
        <dbReference type="ARBA" id="ARBA00022989"/>
    </source>
</evidence>
<feature type="region of interest" description="Disordered" evidence="7">
    <location>
        <begin position="179"/>
        <end position="198"/>
    </location>
</feature>
<dbReference type="PANTHER" id="PTHR33452">
    <property type="entry name" value="OXIDOREDUCTASE CATD-RELATED"/>
    <property type="match status" value="1"/>
</dbReference>
<dbReference type="Pfam" id="PF07681">
    <property type="entry name" value="DoxX"/>
    <property type="match status" value="1"/>
</dbReference>
<feature type="transmembrane region" description="Helical" evidence="8">
    <location>
        <begin position="143"/>
        <end position="161"/>
    </location>
</feature>
<dbReference type="Proteomes" id="UP001140076">
    <property type="component" value="Unassembled WGS sequence"/>
</dbReference>
<evidence type="ECO:0000313" key="10">
    <source>
        <dbReference type="Proteomes" id="UP001140076"/>
    </source>
</evidence>
<dbReference type="AlphaFoldDB" id="A0A9X3NIC8"/>
<dbReference type="GO" id="GO:0005886">
    <property type="term" value="C:plasma membrane"/>
    <property type="evidence" value="ECO:0007669"/>
    <property type="project" value="UniProtKB-SubCell"/>
</dbReference>
<dbReference type="InterPro" id="IPR032808">
    <property type="entry name" value="DoxX"/>
</dbReference>
<gene>
    <name evidence="9" type="ORF">LG943_08495</name>
</gene>
<keyword evidence="3" id="KW-1003">Cell membrane</keyword>
<evidence type="ECO:0000313" key="9">
    <source>
        <dbReference type="EMBL" id="MDA0564364.1"/>
    </source>
</evidence>
<evidence type="ECO:0000256" key="4">
    <source>
        <dbReference type="ARBA" id="ARBA00022692"/>
    </source>
</evidence>
<dbReference type="InterPro" id="IPR051907">
    <property type="entry name" value="DoxX-like_oxidoreductase"/>
</dbReference>
<evidence type="ECO:0000256" key="1">
    <source>
        <dbReference type="ARBA" id="ARBA00004651"/>
    </source>
</evidence>
<keyword evidence="4 8" id="KW-0812">Transmembrane</keyword>
<dbReference type="RefSeq" id="WP_270071648.1">
    <property type="nucleotide sequence ID" value="NZ_JAJAQC010000010.1"/>
</dbReference>